<proteinExistence type="predicted"/>
<dbReference type="AlphaFoldDB" id="A0A0E9WM10"/>
<dbReference type="EMBL" id="GBXM01017256">
    <property type="protein sequence ID" value="JAH91321.1"/>
    <property type="molecule type" value="Transcribed_RNA"/>
</dbReference>
<accession>A0A0E9WM10</accession>
<reference evidence="1" key="1">
    <citation type="submission" date="2014-11" db="EMBL/GenBank/DDBJ databases">
        <authorList>
            <person name="Amaro Gonzalez C."/>
        </authorList>
    </citation>
    <scope>NUCLEOTIDE SEQUENCE</scope>
</reference>
<organism evidence="1">
    <name type="scientific">Anguilla anguilla</name>
    <name type="common">European freshwater eel</name>
    <name type="synonym">Muraena anguilla</name>
    <dbReference type="NCBI Taxonomy" id="7936"/>
    <lineage>
        <taxon>Eukaryota</taxon>
        <taxon>Metazoa</taxon>
        <taxon>Chordata</taxon>
        <taxon>Craniata</taxon>
        <taxon>Vertebrata</taxon>
        <taxon>Euteleostomi</taxon>
        <taxon>Actinopterygii</taxon>
        <taxon>Neopterygii</taxon>
        <taxon>Teleostei</taxon>
        <taxon>Anguilliformes</taxon>
        <taxon>Anguillidae</taxon>
        <taxon>Anguilla</taxon>
    </lineage>
</organism>
<name>A0A0E9WM10_ANGAN</name>
<sequence length="50" mass="5681">MCFGLFCTENSTIRMPASQFYYAAYYRGNADVVLALRVGKGKRKEHMATL</sequence>
<evidence type="ECO:0000313" key="1">
    <source>
        <dbReference type="EMBL" id="JAH91321.1"/>
    </source>
</evidence>
<reference evidence="1" key="2">
    <citation type="journal article" date="2015" name="Fish Shellfish Immunol.">
        <title>Early steps in the European eel (Anguilla anguilla)-Vibrio vulnificus interaction in the gills: Role of the RtxA13 toxin.</title>
        <authorList>
            <person name="Callol A."/>
            <person name="Pajuelo D."/>
            <person name="Ebbesson L."/>
            <person name="Teles M."/>
            <person name="MacKenzie S."/>
            <person name="Amaro C."/>
        </authorList>
    </citation>
    <scope>NUCLEOTIDE SEQUENCE</scope>
</reference>
<protein>
    <submittedName>
        <fullName evidence="1">Uncharacterized protein</fullName>
    </submittedName>
</protein>